<dbReference type="Proteomes" id="UP001589870">
    <property type="component" value="Unassembled WGS sequence"/>
</dbReference>
<name>A0ABV6UAJ8_9ACTN</name>
<proteinExistence type="predicted"/>
<comment type="caution">
    <text evidence="1">The sequence shown here is derived from an EMBL/GenBank/DDBJ whole genome shotgun (WGS) entry which is preliminary data.</text>
</comment>
<accession>A0ABV6UAJ8</accession>
<keyword evidence="2" id="KW-1185">Reference proteome</keyword>
<evidence type="ECO:0000313" key="1">
    <source>
        <dbReference type="EMBL" id="MFC0865173.1"/>
    </source>
</evidence>
<dbReference type="RefSeq" id="WP_394303211.1">
    <property type="nucleotide sequence ID" value="NZ_JBHMQT010000051.1"/>
</dbReference>
<sequence>MSIYRFVRNLSAISLLATLAVIGVGSAAAYASAPPSVVKVVHASSGHWDSTSWD</sequence>
<evidence type="ECO:0000313" key="2">
    <source>
        <dbReference type="Proteomes" id="UP001589870"/>
    </source>
</evidence>
<gene>
    <name evidence="1" type="ORF">ACFHYQ_23030</name>
</gene>
<organism evidence="1 2">
    <name type="scientific">Sphaerimonospora cavernae</name>
    <dbReference type="NCBI Taxonomy" id="1740611"/>
    <lineage>
        <taxon>Bacteria</taxon>
        <taxon>Bacillati</taxon>
        <taxon>Actinomycetota</taxon>
        <taxon>Actinomycetes</taxon>
        <taxon>Streptosporangiales</taxon>
        <taxon>Streptosporangiaceae</taxon>
        <taxon>Sphaerimonospora</taxon>
    </lineage>
</organism>
<dbReference type="EMBL" id="JBHMQT010000051">
    <property type="protein sequence ID" value="MFC0865173.1"/>
    <property type="molecule type" value="Genomic_DNA"/>
</dbReference>
<protein>
    <submittedName>
        <fullName evidence="1">Uncharacterized protein</fullName>
    </submittedName>
</protein>
<reference evidence="1 2" key="1">
    <citation type="submission" date="2024-09" db="EMBL/GenBank/DDBJ databases">
        <authorList>
            <person name="Sun Q."/>
            <person name="Mori K."/>
        </authorList>
    </citation>
    <scope>NUCLEOTIDE SEQUENCE [LARGE SCALE GENOMIC DNA]</scope>
    <source>
        <strain evidence="1 2">TBRC 1851</strain>
    </source>
</reference>